<name>A0A0D3J2S1_EMIH1</name>
<feature type="domain" description="EF-hand" evidence="3">
    <location>
        <begin position="160"/>
        <end position="190"/>
    </location>
</feature>
<dbReference type="PaxDb" id="2903-EOD17806"/>
<dbReference type="EnsemblProtists" id="EOD22461">
    <property type="protein sequence ID" value="EOD22461"/>
    <property type="gene ID" value="EMIHUDRAFT_116739"/>
</dbReference>
<evidence type="ECO:0000313" key="4">
    <source>
        <dbReference type="EnsemblProtists" id="EOD17806"/>
    </source>
</evidence>
<dbReference type="HOGENOM" id="CLU_649621_0_0_1"/>
<feature type="domain" description="EF-hand" evidence="3">
    <location>
        <begin position="120"/>
        <end position="155"/>
    </location>
</feature>
<dbReference type="KEGG" id="ehx:EMIHUDRAFT_102493"/>
<dbReference type="RefSeq" id="XP_005770235.1">
    <property type="nucleotide sequence ID" value="XM_005770178.1"/>
</dbReference>
<evidence type="ECO:0000256" key="1">
    <source>
        <dbReference type="ARBA" id="ARBA00022837"/>
    </source>
</evidence>
<evidence type="ECO:0000259" key="3">
    <source>
        <dbReference type="PROSITE" id="PS50222"/>
    </source>
</evidence>
<dbReference type="KEGG" id="ehx:EMIHUDRAFT_116739"/>
<keyword evidence="5" id="KW-1185">Reference proteome</keyword>
<keyword evidence="1" id="KW-0106">Calcium</keyword>
<proteinExistence type="predicted"/>
<feature type="region of interest" description="Disordered" evidence="2">
    <location>
        <begin position="239"/>
        <end position="341"/>
    </location>
</feature>
<feature type="compositionally biased region" description="Basic and acidic residues" evidence="2">
    <location>
        <begin position="246"/>
        <end position="264"/>
    </location>
</feature>
<reference evidence="4" key="2">
    <citation type="submission" date="2024-10" db="UniProtKB">
        <authorList>
            <consortium name="EnsemblProtists"/>
        </authorList>
    </citation>
    <scope>IDENTIFICATION</scope>
</reference>
<reference evidence="5" key="1">
    <citation type="journal article" date="2013" name="Nature">
        <title>Pan genome of the phytoplankton Emiliania underpins its global distribution.</title>
        <authorList>
            <person name="Read B.A."/>
            <person name="Kegel J."/>
            <person name="Klute M.J."/>
            <person name="Kuo A."/>
            <person name="Lefebvre S.C."/>
            <person name="Maumus F."/>
            <person name="Mayer C."/>
            <person name="Miller J."/>
            <person name="Monier A."/>
            <person name="Salamov A."/>
            <person name="Young J."/>
            <person name="Aguilar M."/>
            <person name="Claverie J.M."/>
            <person name="Frickenhaus S."/>
            <person name="Gonzalez K."/>
            <person name="Herman E.K."/>
            <person name="Lin Y.C."/>
            <person name="Napier J."/>
            <person name="Ogata H."/>
            <person name="Sarno A.F."/>
            <person name="Shmutz J."/>
            <person name="Schroeder D."/>
            <person name="de Vargas C."/>
            <person name="Verret F."/>
            <person name="von Dassow P."/>
            <person name="Valentin K."/>
            <person name="Van de Peer Y."/>
            <person name="Wheeler G."/>
            <person name="Dacks J.B."/>
            <person name="Delwiche C.F."/>
            <person name="Dyhrman S.T."/>
            <person name="Glockner G."/>
            <person name="John U."/>
            <person name="Richards T."/>
            <person name="Worden A.Z."/>
            <person name="Zhang X."/>
            <person name="Grigoriev I.V."/>
            <person name="Allen A.E."/>
            <person name="Bidle K."/>
            <person name="Borodovsky M."/>
            <person name="Bowler C."/>
            <person name="Brownlee C."/>
            <person name="Cock J.M."/>
            <person name="Elias M."/>
            <person name="Gladyshev V.N."/>
            <person name="Groth M."/>
            <person name="Guda C."/>
            <person name="Hadaegh A."/>
            <person name="Iglesias-Rodriguez M.D."/>
            <person name="Jenkins J."/>
            <person name="Jones B.M."/>
            <person name="Lawson T."/>
            <person name="Leese F."/>
            <person name="Lindquist E."/>
            <person name="Lobanov A."/>
            <person name="Lomsadze A."/>
            <person name="Malik S.B."/>
            <person name="Marsh M.E."/>
            <person name="Mackinder L."/>
            <person name="Mock T."/>
            <person name="Mueller-Roeber B."/>
            <person name="Pagarete A."/>
            <person name="Parker M."/>
            <person name="Probert I."/>
            <person name="Quesneville H."/>
            <person name="Raines C."/>
            <person name="Rensing S.A."/>
            <person name="Riano-Pachon D.M."/>
            <person name="Richier S."/>
            <person name="Rokitta S."/>
            <person name="Shiraiwa Y."/>
            <person name="Soanes D.M."/>
            <person name="van der Giezen M."/>
            <person name="Wahlund T.M."/>
            <person name="Williams B."/>
            <person name="Wilson W."/>
            <person name="Wolfe G."/>
            <person name="Wurch L.L."/>
        </authorList>
    </citation>
    <scope>NUCLEOTIDE SEQUENCE</scope>
</reference>
<feature type="region of interest" description="Disordered" evidence="2">
    <location>
        <begin position="1"/>
        <end position="94"/>
    </location>
</feature>
<evidence type="ECO:0000313" key="5">
    <source>
        <dbReference type="Proteomes" id="UP000013827"/>
    </source>
</evidence>
<dbReference type="GeneID" id="17268006"/>
<dbReference type="eggNOG" id="KOG0032">
    <property type="taxonomic scope" value="Eukaryota"/>
</dbReference>
<dbReference type="EnsemblProtists" id="EOD17806">
    <property type="protein sequence ID" value="EOD17806"/>
    <property type="gene ID" value="EMIHUDRAFT_102493"/>
</dbReference>
<dbReference type="Pfam" id="PF13499">
    <property type="entry name" value="EF-hand_7"/>
    <property type="match status" value="1"/>
</dbReference>
<feature type="compositionally biased region" description="Basic residues" evidence="2">
    <location>
        <begin position="1"/>
        <end position="11"/>
    </location>
</feature>
<accession>A0A0D3J2S1</accession>
<dbReference type="InterPro" id="IPR002048">
    <property type="entry name" value="EF_hand_dom"/>
</dbReference>
<dbReference type="AlphaFoldDB" id="A0A0D3J2S1"/>
<dbReference type="PROSITE" id="PS00018">
    <property type="entry name" value="EF_HAND_1"/>
    <property type="match status" value="2"/>
</dbReference>
<dbReference type="PROSITE" id="PS50222">
    <property type="entry name" value="EF_HAND_2"/>
    <property type="match status" value="2"/>
</dbReference>
<dbReference type="CDD" id="cd00051">
    <property type="entry name" value="EFh"/>
    <property type="match status" value="1"/>
</dbReference>
<dbReference type="SMART" id="SM00054">
    <property type="entry name" value="EFh"/>
    <property type="match status" value="2"/>
</dbReference>
<organism evidence="4 5">
    <name type="scientific">Emiliania huxleyi (strain CCMP1516)</name>
    <dbReference type="NCBI Taxonomy" id="280463"/>
    <lineage>
        <taxon>Eukaryota</taxon>
        <taxon>Haptista</taxon>
        <taxon>Haptophyta</taxon>
        <taxon>Prymnesiophyceae</taxon>
        <taxon>Isochrysidales</taxon>
        <taxon>Noelaerhabdaceae</taxon>
        <taxon>Emiliania</taxon>
    </lineage>
</organism>
<dbReference type="GO" id="GO:0005509">
    <property type="term" value="F:calcium ion binding"/>
    <property type="evidence" value="ECO:0007669"/>
    <property type="project" value="InterPro"/>
</dbReference>
<dbReference type="RefSeq" id="XP_005774890.1">
    <property type="nucleotide sequence ID" value="XM_005774833.1"/>
</dbReference>
<evidence type="ECO:0000256" key="2">
    <source>
        <dbReference type="SAM" id="MobiDB-lite"/>
    </source>
</evidence>
<dbReference type="InterPro" id="IPR011992">
    <property type="entry name" value="EF-hand-dom_pair"/>
</dbReference>
<dbReference type="Proteomes" id="UP000013827">
    <property type="component" value="Unassembled WGS sequence"/>
</dbReference>
<dbReference type="STRING" id="2903.R1E441"/>
<dbReference type="Gene3D" id="1.10.238.10">
    <property type="entry name" value="EF-hand"/>
    <property type="match status" value="1"/>
</dbReference>
<sequence>MRPVRKGHIGRTNKWGRLGRAEDDPASRAAEDDRFAPIIPPRASPRQRAEVARRLRPATAPRLHARQPNPLAQVDPAPLTARRRQPRPWEPPAAPAKAALPEAAQRALIKACPPLVTWYDPDKVLSQVFRAWDTDGSGTLSKREIDVALGQLGVADSASIDALYRSVDKDNSGEIDYREFAAHIAQGMTNPEDIKGGGIVPELRRALDSVEAQGGVGAGDAQAAEPPLTQAEQAIHNRVQRAAAARLERNRVEAERGSWRDAKPAEAQAKPSPSPRPSARSARSGPGYRIEPVPVPPPATAASHPPPAAGVPRGRGHREGAREALYPAPGTPSHASEAERLQRVSASREHAPWQAADAARTRARREAKLATMRAAAEGVYQRNVVTRCALDDQRHEANIETKLQSYERYVKALAVENRRFLIF</sequence>
<dbReference type="InterPro" id="IPR018247">
    <property type="entry name" value="EF_Hand_1_Ca_BS"/>
</dbReference>
<dbReference type="SUPFAM" id="SSF47473">
    <property type="entry name" value="EF-hand"/>
    <property type="match status" value="1"/>
</dbReference>
<feature type="compositionally biased region" description="Low complexity" evidence="2">
    <location>
        <begin position="277"/>
        <end position="287"/>
    </location>
</feature>
<feature type="compositionally biased region" description="Basic and acidic residues" evidence="2">
    <location>
        <begin position="19"/>
        <end position="35"/>
    </location>
</feature>
<protein>
    <recommendedName>
        <fullName evidence="3">EF-hand domain-containing protein</fullName>
    </recommendedName>
</protein>
<dbReference type="GeneID" id="17264014"/>
<feature type="compositionally biased region" description="Pro residues" evidence="2">
    <location>
        <begin position="293"/>
        <end position="309"/>
    </location>
</feature>